<dbReference type="RefSeq" id="WP_145184203.1">
    <property type="nucleotide sequence ID" value="NZ_CP036290.1"/>
</dbReference>
<evidence type="ECO:0000313" key="3">
    <source>
        <dbReference type="EMBL" id="QDU83818.1"/>
    </source>
</evidence>
<name>A0A518CX87_9BACT</name>
<proteinExistence type="predicted"/>
<protein>
    <submittedName>
        <fullName evidence="3">Uncharacterized protein</fullName>
    </submittedName>
</protein>
<feature type="region of interest" description="Disordered" evidence="1">
    <location>
        <begin position="1"/>
        <end position="26"/>
    </location>
</feature>
<dbReference type="AlphaFoldDB" id="A0A518CX87"/>
<evidence type="ECO:0000256" key="2">
    <source>
        <dbReference type="SAM" id="Phobius"/>
    </source>
</evidence>
<keyword evidence="4" id="KW-1185">Reference proteome</keyword>
<keyword evidence="2" id="KW-1133">Transmembrane helix</keyword>
<dbReference type="Proteomes" id="UP000319342">
    <property type="component" value="Chromosome"/>
</dbReference>
<keyword evidence="2" id="KW-0472">Membrane</keyword>
<dbReference type="EMBL" id="CP036290">
    <property type="protein sequence ID" value="QDU83818.1"/>
    <property type="molecule type" value="Genomic_DNA"/>
</dbReference>
<evidence type="ECO:0000313" key="4">
    <source>
        <dbReference type="Proteomes" id="UP000319342"/>
    </source>
</evidence>
<accession>A0A518CX87</accession>
<organism evidence="3 4">
    <name type="scientific">Rohdeia mirabilis</name>
    <dbReference type="NCBI Taxonomy" id="2528008"/>
    <lineage>
        <taxon>Bacteria</taxon>
        <taxon>Pseudomonadati</taxon>
        <taxon>Planctomycetota</taxon>
        <taxon>Planctomycetia</taxon>
        <taxon>Planctomycetia incertae sedis</taxon>
        <taxon>Rohdeia</taxon>
    </lineage>
</organism>
<feature type="transmembrane region" description="Helical" evidence="2">
    <location>
        <begin position="35"/>
        <end position="59"/>
    </location>
</feature>
<keyword evidence="2" id="KW-0812">Transmembrane</keyword>
<evidence type="ECO:0000256" key="1">
    <source>
        <dbReference type="SAM" id="MobiDB-lite"/>
    </source>
</evidence>
<gene>
    <name evidence="3" type="ORF">Pla163_09190</name>
</gene>
<sequence length="135" mass="12808">METSEHTKDGSTGGGAGTGRPADARASGTVASGSVASGTVAGGLAVAIGIALVVAALVATLDANTVVSASGSSGAPTRILGALARPLHEAVHGPSPSGPAPADLARTAQWLVGAALVLGLALAGAGVALWRRAER</sequence>
<reference evidence="3 4" key="1">
    <citation type="submission" date="2019-02" db="EMBL/GenBank/DDBJ databases">
        <title>Deep-cultivation of Planctomycetes and their phenomic and genomic characterization uncovers novel biology.</title>
        <authorList>
            <person name="Wiegand S."/>
            <person name="Jogler M."/>
            <person name="Boedeker C."/>
            <person name="Pinto D."/>
            <person name="Vollmers J."/>
            <person name="Rivas-Marin E."/>
            <person name="Kohn T."/>
            <person name="Peeters S.H."/>
            <person name="Heuer A."/>
            <person name="Rast P."/>
            <person name="Oberbeckmann S."/>
            <person name="Bunk B."/>
            <person name="Jeske O."/>
            <person name="Meyerdierks A."/>
            <person name="Storesund J.E."/>
            <person name="Kallscheuer N."/>
            <person name="Luecker S."/>
            <person name="Lage O.M."/>
            <person name="Pohl T."/>
            <person name="Merkel B.J."/>
            <person name="Hornburger P."/>
            <person name="Mueller R.-W."/>
            <person name="Bruemmer F."/>
            <person name="Labrenz M."/>
            <person name="Spormann A.M."/>
            <person name="Op den Camp H."/>
            <person name="Overmann J."/>
            <person name="Amann R."/>
            <person name="Jetten M.S.M."/>
            <person name="Mascher T."/>
            <person name="Medema M.H."/>
            <person name="Devos D.P."/>
            <person name="Kaster A.-K."/>
            <person name="Ovreas L."/>
            <person name="Rohde M."/>
            <person name="Galperin M.Y."/>
            <person name="Jogler C."/>
        </authorList>
    </citation>
    <scope>NUCLEOTIDE SEQUENCE [LARGE SCALE GENOMIC DNA]</scope>
    <source>
        <strain evidence="3 4">Pla163</strain>
    </source>
</reference>
<feature type="transmembrane region" description="Helical" evidence="2">
    <location>
        <begin position="110"/>
        <end position="130"/>
    </location>
</feature>